<protein>
    <recommendedName>
        <fullName evidence="2">Replication protein A 70 kDa DNA-binding subunit B/D first OB fold domain-containing protein</fullName>
    </recommendedName>
</protein>
<evidence type="ECO:0000313" key="3">
    <source>
        <dbReference type="EMBL" id="KAK1369257.1"/>
    </source>
</evidence>
<dbReference type="CDD" id="cd04481">
    <property type="entry name" value="RPA1_DBD_B_like"/>
    <property type="match status" value="1"/>
</dbReference>
<comment type="caution">
    <text evidence="3">The sequence shown here is derived from an EMBL/GenBank/DDBJ whole genome shotgun (WGS) entry which is preliminary data.</text>
</comment>
<evidence type="ECO:0000259" key="2">
    <source>
        <dbReference type="Pfam" id="PF02721"/>
    </source>
</evidence>
<evidence type="ECO:0000256" key="1">
    <source>
        <dbReference type="SAM" id="MobiDB-lite"/>
    </source>
</evidence>
<feature type="compositionally biased region" description="Polar residues" evidence="1">
    <location>
        <begin position="1170"/>
        <end position="1186"/>
    </location>
</feature>
<dbReference type="Gene3D" id="2.40.50.140">
    <property type="entry name" value="Nucleic acid-binding proteins"/>
    <property type="match status" value="4"/>
</dbReference>
<reference evidence="3" key="1">
    <citation type="submission" date="2023-02" db="EMBL/GenBank/DDBJ databases">
        <title>Genome of toxic invasive species Heracleum sosnowskyi carries increased number of genes despite the absence of recent whole-genome duplications.</title>
        <authorList>
            <person name="Schelkunov M."/>
            <person name="Shtratnikova V."/>
            <person name="Makarenko M."/>
            <person name="Klepikova A."/>
            <person name="Omelchenko D."/>
            <person name="Novikova G."/>
            <person name="Obukhova E."/>
            <person name="Bogdanov V."/>
            <person name="Penin A."/>
            <person name="Logacheva M."/>
        </authorList>
    </citation>
    <scope>NUCLEOTIDE SEQUENCE</scope>
    <source>
        <strain evidence="3">Hsosn_3</strain>
        <tissue evidence="3">Leaf</tissue>
    </source>
</reference>
<dbReference type="InterPro" id="IPR003871">
    <property type="entry name" value="RFA1B/D_OB_1st"/>
</dbReference>
<dbReference type="Proteomes" id="UP001237642">
    <property type="component" value="Unassembled WGS sequence"/>
</dbReference>
<dbReference type="PANTHER" id="PTHR47165">
    <property type="entry name" value="OS03G0429900 PROTEIN"/>
    <property type="match status" value="1"/>
</dbReference>
<gene>
    <name evidence="3" type="ORF">POM88_035349</name>
</gene>
<dbReference type="PANTHER" id="PTHR47165:SF4">
    <property type="entry name" value="OS03G0429900 PROTEIN"/>
    <property type="match status" value="1"/>
</dbReference>
<sequence length="1186" mass="135251">MKEANYNHLKLDNFSSLQSVFGSSGKSKREMGVVNKENHVPNFRADVVYNSPAGSSVTPRQQSGAFTSPYLFFSISHPLSIRIVDGKVVDAVYNTTTCEFIKERVPLSNITDELQREVNVMFDTPLSRRPLNGRVVDAVYTTPPCSYFKESFLHSNISNELQGDITIAFEHDGQNRTSMTSEMNKENRSSKERVMISDSPECSQPCFSRSVPFKKTRRRLPKNKDFSSNTEIFTAESMSPMSPICVTDNIPDHDHPEKYCVEEDEDFVGRPVIGSDSDEDEVIFPEEGLQTIPGYVSLGAPTAKCNKCNAIMWKEERVNKNVKRGTPEFSLCCAKGQISLPKAPPTPSYMMQLLNDPKKGKKFRRNVDGSAVTGITDKQLQFYALAEVDKLLRCIGKSLKQFSQMPQPPSSYIQSGSDNLIVDELSYNIDEMEQEFKHLLANIDLRFGVKMLFNKYDKIETLKTGKYEWKLRVRAQSIWKVVNRQTQEFRGLNIILIDDSNARIHTFVSSKIADLFDEDLKEGRVFSLSNFHVRVYGGDDNSRAVRFDKQIYFANHTNLKVESENITRIAPYAFDLFDLRDMDKFLTDTRFLVDVVGVITDKNINPLYSKDDKSKLHIRFKISDGGYTMNVTFFNDLAEKLYKDLKDITEECVVIIIASAKVNQHDGATCLNNYPATRFYLNAEHYSVKALKQRFVGNKITEEVLEHEEENVAEMLTVAQIKKLTAEYIERKVRCEITVKKIDVKSNWYDNVCTTCGVEVNIVEGRYKCLICVRNIPYPDKRFRLAAVCNDVTGILPILFPDEDIQRLTGKNAFEIDNDENEVGDDIAFPPTLKAFEKKEYIVTLKIGESNINKSCNIYMATEVNDPGESLGDHSPSKVQVMLTNEKSTCMDLEGTETTLFSPPTGKSSNKIRPRSSTDPVQYEMDENVVLSKLKIIKTEKRGRIHAFVPGAVAEDIEKQVELGVIYLIQNFTVKDYKMEDKFRCIKKEIQIVFGSDTTLKPLQENDVSIERCWFDFYDLEDLKPLGKQNTYLTAKKQSLEEVILANVGATTFYLNYDHYSVTQLRKSLAGPEFKNRNLSKQKYKLPMVYTVKDLNNFDLNDDEGNKEDDWPQLLQSIENKDYTMKIKCIQDNIGEKQNYYVATDIMEGFNLEVLKQEGEERHPHPISYTEPQVSGSSYHLGSVSG</sequence>
<dbReference type="InterPro" id="IPR012340">
    <property type="entry name" value="NA-bd_OB-fold"/>
</dbReference>
<keyword evidence="4" id="KW-1185">Reference proteome</keyword>
<feature type="domain" description="Replication protein A 70 kDa DNA-binding subunit B/D first OB fold" evidence="2">
    <location>
        <begin position="455"/>
        <end position="560"/>
    </location>
</feature>
<organism evidence="3 4">
    <name type="scientific">Heracleum sosnowskyi</name>
    <dbReference type="NCBI Taxonomy" id="360622"/>
    <lineage>
        <taxon>Eukaryota</taxon>
        <taxon>Viridiplantae</taxon>
        <taxon>Streptophyta</taxon>
        <taxon>Embryophyta</taxon>
        <taxon>Tracheophyta</taxon>
        <taxon>Spermatophyta</taxon>
        <taxon>Magnoliopsida</taxon>
        <taxon>eudicotyledons</taxon>
        <taxon>Gunneridae</taxon>
        <taxon>Pentapetalae</taxon>
        <taxon>asterids</taxon>
        <taxon>campanulids</taxon>
        <taxon>Apiales</taxon>
        <taxon>Apiaceae</taxon>
        <taxon>Apioideae</taxon>
        <taxon>apioid superclade</taxon>
        <taxon>Tordylieae</taxon>
        <taxon>Tordyliinae</taxon>
        <taxon>Heracleum</taxon>
    </lineage>
</organism>
<dbReference type="AlphaFoldDB" id="A0AAD8MDW7"/>
<proteinExistence type="predicted"/>
<accession>A0AAD8MDW7</accession>
<feature type="region of interest" description="Disordered" evidence="1">
    <location>
        <begin position="896"/>
        <end position="918"/>
    </location>
</feature>
<reference evidence="3" key="2">
    <citation type="submission" date="2023-05" db="EMBL/GenBank/DDBJ databases">
        <authorList>
            <person name="Schelkunov M.I."/>
        </authorList>
    </citation>
    <scope>NUCLEOTIDE SEQUENCE</scope>
    <source>
        <strain evidence="3">Hsosn_3</strain>
        <tissue evidence="3">Leaf</tissue>
    </source>
</reference>
<evidence type="ECO:0000313" key="4">
    <source>
        <dbReference type="Proteomes" id="UP001237642"/>
    </source>
</evidence>
<dbReference type="SUPFAM" id="SSF50249">
    <property type="entry name" value="Nucleic acid-binding proteins"/>
    <property type="match status" value="3"/>
</dbReference>
<dbReference type="EMBL" id="JAUIZM010000008">
    <property type="protein sequence ID" value="KAK1369257.1"/>
    <property type="molecule type" value="Genomic_DNA"/>
</dbReference>
<name>A0AAD8MDW7_9APIA</name>
<feature type="region of interest" description="Disordered" evidence="1">
    <location>
        <begin position="1161"/>
        <end position="1186"/>
    </location>
</feature>
<dbReference type="Pfam" id="PF02721">
    <property type="entry name" value="DUF223"/>
    <property type="match status" value="1"/>
</dbReference>